<dbReference type="GO" id="GO:0016787">
    <property type="term" value="F:hydrolase activity"/>
    <property type="evidence" value="ECO:0007669"/>
    <property type="project" value="UniProtKB-KW"/>
</dbReference>
<keyword evidence="2" id="KW-0378">Hydrolase</keyword>
<keyword evidence="4" id="KW-0067">ATP-binding</keyword>
<name>A0A1D3CUF9_9EIME</name>
<gene>
    <name evidence="6" type="ORF">cyc_06768</name>
</gene>
<evidence type="ECO:0000256" key="4">
    <source>
        <dbReference type="ARBA" id="ARBA00022840"/>
    </source>
</evidence>
<evidence type="ECO:0000256" key="3">
    <source>
        <dbReference type="ARBA" id="ARBA00022806"/>
    </source>
</evidence>
<keyword evidence="7" id="KW-1185">Reference proteome</keyword>
<reference evidence="6 7" key="1">
    <citation type="journal article" date="2016" name="BMC Genomics">
        <title>Comparative genomics reveals Cyclospora cayetanensis possesses coccidia-like metabolism and invasion components but unique surface antigens.</title>
        <authorList>
            <person name="Liu S."/>
            <person name="Wang L."/>
            <person name="Zheng H."/>
            <person name="Xu Z."/>
            <person name="Roellig D.M."/>
            <person name="Li N."/>
            <person name="Frace M.A."/>
            <person name="Tang K."/>
            <person name="Arrowood M.J."/>
            <person name="Moss D.M."/>
            <person name="Zhang L."/>
            <person name="Feng Y."/>
            <person name="Xiao L."/>
        </authorList>
    </citation>
    <scope>NUCLEOTIDE SEQUENCE [LARGE SCALE GENOMIC DNA]</scope>
    <source>
        <strain evidence="6 7">CHN_HEN01</strain>
    </source>
</reference>
<dbReference type="VEuPathDB" id="ToxoDB:LOC34622861"/>
<keyword evidence="3" id="KW-0347">Helicase</keyword>
<evidence type="ECO:0000256" key="2">
    <source>
        <dbReference type="ARBA" id="ARBA00022801"/>
    </source>
</evidence>
<keyword evidence="1" id="KW-0547">Nucleotide-binding</keyword>
<comment type="caution">
    <text evidence="6">The sequence shown here is derived from an EMBL/GenBank/DDBJ whole genome shotgun (WGS) entry which is preliminary data.</text>
</comment>
<dbReference type="GO" id="GO:0003723">
    <property type="term" value="F:RNA binding"/>
    <property type="evidence" value="ECO:0007669"/>
    <property type="project" value="TreeGrafter"/>
</dbReference>
<dbReference type="EMBL" id="JROU02001916">
    <property type="protein sequence ID" value="OEH74835.1"/>
    <property type="molecule type" value="Genomic_DNA"/>
</dbReference>
<evidence type="ECO:0000313" key="6">
    <source>
        <dbReference type="EMBL" id="OEH74835.1"/>
    </source>
</evidence>
<dbReference type="Gene3D" id="3.40.50.300">
    <property type="entry name" value="P-loop containing nucleotide triphosphate hydrolases"/>
    <property type="match status" value="2"/>
</dbReference>
<accession>A0A1D3CUF9</accession>
<dbReference type="PANTHER" id="PTHR18934:SF99">
    <property type="entry name" value="ATP-DEPENDENT RNA HELICASE DHX37-RELATED"/>
    <property type="match status" value="1"/>
</dbReference>
<dbReference type="InParanoid" id="A0A1D3CUF9"/>
<dbReference type="CDD" id="cd17917">
    <property type="entry name" value="DEXHc_RHA-like"/>
    <property type="match status" value="1"/>
</dbReference>
<dbReference type="VEuPathDB" id="ToxoDB:cyc_06768"/>
<evidence type="ECO:0008006" key="8">
    <source>
        <dbReference type="Google" id="ProtNLM"/>
    </source>
</evidence>
<proteinExistence type="predicted"/>
<dbReference type="Proteomes" id="UP000095192">
    <property type="component" value="Unassembled WGS sequence"/>
</dbReference>
<evidence type="ECO:0000256" key="1">
    <source>
        <dbReference type="ARBA" id="ARBA00022741"/>
    </source>
</evidence>
<dbReference type="GO" id="GO:0005524">
    <property type="term" value="F:ATP binding"/>
    <property type="evidence" value="ECO:0007669"/>
    <property type="project" value="UniProtKB-KW"/>
</dbReference>
<dbReference type="SUPFAM" id="SSF52540">
    <property type="entry name" value="P-loop containing nucleoside triphosphate hydrolases"/>
    <property type="match status" value="1"/>
</dbReference>
<dbReference type="InterPro" id="IPR027417">
    <property type="entry name" value="P-loop_NTPase"/>
</dbReference>
<evidence type="ECO:0000313" key="7">
    <source>
        <dbReference type="Proteomes" id="UP000095192"/>
    </source>
</evidence>
<evidence type="ECO:0000256" key="5">
    <source>
        <dbReference type="SAM" id="MobiDB-lite"/>
    </source>
</evidence>
<feature type="region of interest" description="Disordered" evidence="5">
    <location>
        <begin position="1"/>
        <end position="56"/>
    </location>
</feature>
<dbReference type="GO" id="GO:0004386">
    <property type="term" value="F:helicase activity"/>
    <property type="evidence" value="ECO:0007669"/>
    <property type="project" value="UniProtKB-KW"/>
</dbReference>
<dbReference type="PANTHER" id="PTHR18934">
    <property type="entry name" value="ATP-DEPENDENT RNA HELICASE"/>
    <property type="match status" value="1"/>
</dbReference>
<protein>
    <recommendedName>
        <fullName evidence="8">Helicase ATP-binding domain-containing protein</fullName>
    </recommendedName>
</protein>
<dbReference type="AlphaFoldDB" id="A0A1D3CUF9"/>
<organism evidence="6 7">
    <name type="scientific">Cyclospora cayetanensis</name>
    <dbReference type="NCBI Taxonomy" id="88456"/>
    <lineage>
        <taxon>Eukaryota</taxon>
        <taxon>Sar</taxon>
        <taxon>Alveolata</taxon>
        <taxon>Apicomplexa</taxon>
        <taxon>Conoidasida</taxon>
        <taxon>Coccidia</taxon>
        <taxon>Eucoccidiorida</taxon>
        <taxon>Eimeriorina</taxon>
        <taxon>Eimeriidae</taxon>
        <taxon>Cyclospora</taxon>
    </lineage>
</organism>
<sequence>MLGTKCLDTSEEGTLPRGGSPRASAEEDDQHIERKEQQDGPGDLPREAANFFPAKHPQPNVVCSTGPFPWVPDWRREREAPPERIQVPYHTKIDFRRLFGMQLPPLRLSESVKTAITSSLGLPTLRIGAELLDVIRSNLVTVVTGSTGLLIALPRRIAAQMAAERLRQLLGEERLGQTVGYHVGHEEPCKSEATRLMFVTAGMLRKYVTRALRHLHIIGKKPQCRLECSSDGVSSMMHTSFRSSFPYDFVLVDEVHERTVDCDMSLLLLKCLAVKVTAAASVARAPLPVFRIVVMSATISAHDFATFLAGESLNMFEAEHAAWTDQTLLLRIRGTLMKSQLPHLPNKGLNDQRCELGRRERLIGLARNLSSPLNELVHLWKNRRSRELVNVFKDQQRSMKLRGACGMLQWRHVSGSARVNANCVEVARRTNFPVEELFWEDLCDLASASLASAAADLLSLAASPTLLRCLGIDPDTGCPFTPAGDVPRSFLHACKPQIYPQTGSAEDPAEPYQGEGASWLESEYDTMPSRNDYCFEKPRLNFSCLEKASRLLMLIHVQCLLRNAPQLGVLVFLPGRLHCLSRSCNAPSDYTLHLVCDSSLITYEARTAALELQNFWRKWALRRLRASVGVFSRVPGAGKTEIFRMMSALDHAKNEAAAALEAMENARRSGTRPDSRGETEDSVIRLRVDVQVLRIHRDAETDDLKHAKQHAPRSTCMKIILATNIAESSITFVDVCIVMDFALVKASQLFLFGSPS</sequence>